<reference evidence="2 5" key="2">
    <citation type="submission" date="2015-11" db="EMBL/GenBank/DDBJ databases">
        <title>Comparative analysis of genome sequences of three different virulent isolates of white spot syndrome virus.</title>
        <authorList>
            <person name="Gao M."/>
            <person name="Yang F."/>
            <person name="Xu L."/>
            <person name="Li F."/>
        </authorList>
    </citation>
    <scope>NUCLEOTIDE SEQUENCE [LARGE SCALE GENOMIC DNA]</scope>
    <source>
        <strain evidence="2 5">CN03</strain>
    </source>
</reference>
<dbReference type="InterPro" id="IPR044925">
    <property type="entry name" value="His-Me_finger_sf"/>
</dbReference>
<reference evidence="3" key="1">
    <citation type="journal article" date="2015" name="J. Virol.">
        <title>VP24 Is a Chitin-Binding Protein Involved in White Spot Syndrome Virus Infection.</title>
        <authorList>
            <person name="Li Z."/>
            <person name="Li F."/>
            <person name="Han Y."/>
            <person name="Xu L."/>
            <person name="Yang F."/>
        </authorList>
    </citation>
    <scope>NUCLEOTIDE SEQUENCE [LARGE SCALE GENOMIC DNA]</scope>
    <source>
        <strain evidence="3">CN04</strain>
    </source>
</reference>
<dbReference type="GO" id="GO:0000014">
    <property type="term" value="F:single-stranded DNA endodeoxyribonuclease activity"/>
    <property type="evidence" value="ECO:0007669"/>
    <property type="project" value="TreeGrafter"/>
</dbReference>
<dbReference type="PANTHER" id="PTHR13966">
    <property type="entry name" value="ENDONUCLEASE RELATED"/>
    <property type="match status" value="1"/>
</dbReference>
<sequence>MFYKTKTMNLLPIFLTTFFVAVDACSCSTICLLPDGKKQPLVFDSVLEEVVYPTDVCGPKGAGELFTGVDLLTLCIGGKNNGGEWSGKGPCPRINNAVVERDYSLDEEGCKGFRKGFRIPGTDHFHTVFSLCWVDRDMHAKWVRNKINPGIVTDDEDLVDSGIRTKFKYSSKIFGKGFNPRPLYSLDYQERIKILKSHFNKRTGNFFARGHLAPAGDFFLASERWATFALENAVPQIQNHNNGEWKDIENRARTTPGAAWAETGPIFYQHKKKEYLDKKKKYIPIPHALYKIVYDKNNKELFRVQSDMSWK</sequence>
<dbReference type="EMBL" id="KT995471">
    <property type="protein sequence ID" value="ALN66345.1"/>
    <property type="molecule type" value="Genomic_DNA"/>
</dbReference>
<evidence type="ECO:0000259" key="1">
    <source>
        <dbReference type="SMART" id="SM00892"/>
    </source>
</evidence>
<dbReference type="GO" id="GO:0004521">
    <property type="term" value="F:RNA endonuclease activity"/>
    <property type="evidence" value="ECO:0007669"/>
    <property type="project" value="TreeGrafter"/>
</dbReference>
<dbReference type="EMBL" id="MF768985">
    <property type="protein sequence ID" value="ATU83426.1"/>
    <property type="molecule type" value="Genomic_DNA"/>
</dbReference>
<accession>A0A0S2E6B7</accession>
<dbReference type="EMBL" id="KY827813">
    <property type="protein sequence ID" value="ASA40416.1"/>
    <property type="molecule type" value="Genomic_DNA"/>
</dbReference>
<protein>
    <submittedName>
        <fullName evidence="4">ORF237</fullName>
    </submittedName>
    <submittedName>
        <fullName evidence="3">Wsv191</fullName>
    </submittedName>
</protein>
<reference evidence="3" key="3">
    <citation type="submission" date="2017-03" db="EMBL/GenBank/DDBJ databases">
        <title>A VP24-truncated isolate of white spot syndrome virus is inefficient in per os infection.</title>
        <authorList>
            <person name="Han Y."/>
            <person name="Li F."/>
            <person name="Xu L."/>
            <person name="Huang W."/>
            <person name="Yang F."/>
        </authorList>
    </citation>
    <scope>NUCLEOTIDE SEQUENCE</scope>
    <source>
        <strain evidence="3">CN04</strain>
    </source>
</reference>
<dbReference type="Proteomes" id="UP000278929">
    <property type="component" value="Genome"/>
</dbReference>
<dbReference type="InterPro" id="IPR001604">
    <property type="entry name" value="Endo_G_ENPP1-like_dom"/>
</dbReference>
<evidence type="ECO:0000313" key="3">
    <source>
        <dbReference type="EMBL" id="ASA40416.1"/>
    </source>
</evidence>
<evidence type="ECO:0000313" key="2">
    <source>
        <dbReference type="EMBL" id="ALN66345.1"/>
    </source>
</evidence>
<dbReference type="InterPro" id="IPR040255">
    <property type="entry name" value="Non-specific_endonuclease"/>
</dbReference>
<proteinExistence type="predicted"/>
<evidence type="ECO:0000313" key="5">
    <source>
        <dbReference type="Proteomes" id="UP000267277"/>
    </source>
</evidence>
<organism evidence="2 5">
    <name type="scientific">White spot syndrome virus</name>
    <dbReference type="NCBI Taxonomy" id="342409"/>
    <lineage>
        <taxon>Viruses</taxon>
        <taxon>Viruses incertae sedis</taxon>
        <taxon>Naldaviricetes</taxon>
        <taxon>Nimaviridae</taxon>
        <taxon>Whispovirus</taxon>
    </lineage>
</organism>
<dbReference type="Proteomes" id="UP000267516">
    <property type="component" value="Segment"/>
</dbReference>
<feature type="domain" description="DNA/RNA non-specific endonuclease/pyrophosphatase/phosphodiesterase" evidence="1">
    <location>
        <begin position="125"/>
        <end position="311"/>
    </location>
</feature>
<reference evidence="4" key="4">
    <citation type="journal article" date="2018" name="Aquaculture">
        <title>Complete genome sequence of a white spot syndrome virus associated with a disease incursion in Australia.</title>
        <authorList>
            <person name="Oakey J."/>
            <person name="Smith C.S."/>
        </authorList>
    </citation>
    <scope>NUCLEOTIDE SEQUENCE [LARGE SCALE GENOMIC DNA]</scope>
    <source>
        <strain evidence="4">WSSV-AU</strain>
    </source>
</reference>
<dbReference type="Proteomes" id="UP000267277">
    <property type="component" value="Segment"/>
</dbReference>
<name>A0A0S2E6B7_9VIRU</name>
<dbReference type="SUPFAM" id="SSF54060">
    <property type="entry name" value="His-Me finger endonucleases"/>
    <property type="match status" value="1"/>
</dbReference>
<dbReference type="SMART" id="SM00892">
    <property type="entry name" value="Endonuclease_NS"/>
    <property type="match status" value="1"/>
</dbReference>
<dbReference type="GO" id="GO:0003676">
    <property type="term" value="F:nucleic acid binding"/>
    <property type="evidence" value="ECO:0007669"/>
    <property type="project" value="InterPro"/>
</dbReference>
<evidence type="ECO:0000313" key="4">
    <source>
        <dbReference type="EMBL" id="ATU83426.1"/>
    </source>
</evidence>
<dbReference type="Pfam" id="PF01223">
    <property type="entry name" value="Endonuclease_NS"/>
    <property type="match status" value="1"/>
</dbReference>
<dbReference type="Gene3D" id="3.40.570.10">
    <property type="entry name" value="Extracellular Endonuclease, subunit A"/>
    <property type="match status" value="1"/>
</dbReference>
<dbReference type="GO" id="GO:0046872">
    <property type="term" value="F:metal ion binding"/>
    <property type="evidence" value="ECO:0007669"/>
    <property type="project" value="InterPro"/>
</dbReference>
<dbReference type="PANTHER" id="PTHR13966:SF19">
    <property type="entry name" value="NUCLEASE EXOG, MITOCHONDRIAL"/>
    <property type="match status" value="1"/>
</dbReference>
<dbReference type="InterPro" id="IPR044929">
    <property type="entry name" value="DNA/RNA_non-sp_Endonuclease_sf"/>
</dbReference>